<feature type="compositionally biased region" description="Basic and acidic residues" evidence="7">
    <location>
        <begin position="11"/>
        <end position="27"/>
    </location>
</feature>
<dbReference type="EMBL" id="JANBPT010000947">
    <property type="protein sequence ID" value="KAJ1911296.1"/>
    <property type="molecule type" value="Genomic_DNA"/>
</dbReference>
<evidence type="ECO:0000256" key="7">
    <source>
        <dbReference type="SAM" id="MobiDB-lite"/>
    </source>
</evidence>
<evidence type="ECO:0000256" key="1">
    <source>
        <dbReference type="ARBA" id="ARBA00008075"/>
    </source>
</evidence>
<evidence type="ECO:0000256" key="2">
    <source>
        <dbReference type="ARBA" id="ARBA00022574"/>
    </source>
</evidence>
<dbReference type="SMART" id="SM00320">
    <property type="entry name" value="WD40"/>
    <property type="match status" value="5"/>
</dbReference>
<dbReference type="InterPro" id="IPR015943">
    <property type="entry name" value="WD40/YVTN_repeat-like_dom_sf"/>
</dbReference>
<keyword evidence="3" id="KW-0677">Repeat</keyword>
<dbReference type="PROSITE" id="PS50294">
    <property type="entry name" value="WD_REPEATS_REGION"/>
    <property type="match status" value="1"/>
</dbReference>
<evidence type="ECO:0000256" key="4">
    <source>
        <dbReference type="ARBA" id="ARBA00023015"/>
    </source>
</evidence>
<dbReference type="OrthoDB" id="7318948at2759"/>
<evidence type="ECO:0000313" key="8">
    <source>
        <dbReference type="EMBL" id="KAJ1911296.1"/>
    </source>
</evidence>
<dbReference type="InterPro" id="IPR019775">
    <property type="entry name" value="WD40_repeat_CS"/>
</dbReference>
<accession>A0A9W7ZR79</accession>
<gene>
    <name evidence="8" type="ORF">IWQ60_010206</name>
</gene>
<feature type="region of interest" description="Disordered" evidence="7">
    <location>
        <begin position="1"/>
        <end position="37"/>
    </location>
</feature>
<dbReference type="InterPro" id="IPR051243">
    <property type="entry name" value="PcG_WD-repeat"/>
</dbReference>
<name>A0A9W7ZR79_9FUNG</name>
<evidence type="ECO:0000256" key="6">
    <source>
        <dbReference type="PROSITE-ProRule" id="PRU00221"/>
    </source>
</evidence>
<keyword evidence="2 6" id="KW-0853">WD repeat</keyword>
<dbReference type="Pfam" id="PF00400">
    <property type="entry name" value="WD40"/>
    <property type="match status" value="1"/>
</dbReference>
<comment type="similarity">
    <text evidence="1">Belongs to the WD repeat ESC family.</text>
</comment>
<evidence type="ECO:0000313" key="9">
    <source>
        <dbReference type="Proteomes" id="UP001150569"/>
    </source>
</evidence>
<dbReference type="AlphaFoldDB" id="A0A9W7ZR79"/>
<reference evidence="8" key="1">
    <citation type="submission" date="2022-07" db="EMBL/GenBank/DDBJ databases">
        <title>Phylogenomic reconstructions and comparative analyses of Kickxellomycotina fungi.</title>
        <authorList>
            <person name="Reynolds N.K."/>
            <person name="Stajich J.E."/>
            <person name="Barry K."/>
            <person name="Grigoriev I.V."/>
            <person name="Crous P."/>
            <person name="Smith M.E."/>
        </authorList>
    </citation>
    <scope>NUCLEOTIDE SEQUENCE</scope>
    <source>
        <strain evidence="8">RSA 861</strain>
    </source>
</reference>
<evidence type="ECO:0000256" key="5">
    <source>
        <dbReference type="ARBA" id="ARBA00023163"/>
    </source>
</evidence>
<protein>
    <submittedName>
        <fullName evidence="8">Uncharacterized protein</fullName>
    </submittedName>
</protein>
<keyword evidence="9" id="KW-1185">Reference proteome</keyword>
<organism evidence="8 9">
    <name type="scientific">Tieghemiomyces parasiticus</name>
    <dbReference type="NCBI Taxonomy" id="78921"/>
    <lineage>
        <taxon>Eukaryota</taxon>
        <taxon>Fungi</taxon>
        <taxon>Fungi incertae sedis</taxon>
        <taxon>Zoopagomycota</taxon>
        <taxon>Kickxellomycotina</taxon>
        <taxon>Dimargaritomycetes</taxon>
        <taxon>Dimargaritales</taxon>
        <taxon>Dimargaritaceae</taxon>
        <taxon>Tieghemiomyces</taxon>
    </lineage>
</organism>
<comment type="caution">
    <text evidence="8">The sequence shown here is derived from an EMBL/GenBank/DDBJ whole genome shotgun (WGS) entry which is preliminary data.</text>
</comment>
<dbReference type="Gene3D" id="2.130.10.10">
    <property type="entry name" value="YVTN repeat-like/Quinoprotein amine dehydrogenase"/>
    <property type="match status" value="1"/>
</dbReference>
<dbReference type="PROSITE" id="PS50082">
    <property type="entry name" value="WD_REPEATS_2"/>
    <property type="match status" value="1"/>
</dbReference>
<dbReference type="PANTHER" id="PTHR10253">
    <property type="entry name" value="POLYCOMB PROTEIN"/>
    <property type="match status" value="1"/>
</dbReference>
<dbReference type="SUPFAM" id="SSF50978">
    <property type="entry name" value="WD40 repeat-like"/>
    <property type="match status" value="1"/>
</dbReference>
<dbReference type="InterPro" id="IPR001680">
    <property type="entry name" value="WD40_rpt"/>
</dbReference>
<sequence>MSDIAVAKSPDASHADQRLAKRVKTEDDTSTNLAGETARLSIVPADISTTGSPVQAQEPTSPDHVFRNLRLRRILRENHGRTISQIAFFLNAKHHHADTPVGLNRHKTFDRQGAVERDEDDTSNLLATVGDTQASVYDNEHCGDHLDIMSNFRLAPPVPAAGDDEAGATAAAAPAAEEFLTCCWISQPEDAWLAAAGQTGTIHLLSLAYSRELHRLTGHTGAVTDLQTHPHNDHYLLSASKDGTVRLWDLRVNWCVCVFKTNTHAVSFLPSGNAFYAGTSRGQVQLWDFPEEFHSDQVTLPDPDATSEPQEVTQGREILKYRQGLSEAIICIRQLADGFVFSNGCGMLVVADREGNILQELRIKNNGLNKCRFDVSLDGRYLCAGNSQGVVYVFDLTTGKTVTELRHKRSVKAVKTCVFTLDCRSVLYAGDDGFLWRYDYISDEMLQEWAAKRPTI</sequence>
<evidence type="ECO:0000256" key="3">
    <source>
        <dbReference type="ARBA" id="ARBA00022737"/>
    </source>
</evidence>
<feature type="repeat" description="WD" evidence="6">
    <location>
        <begin position="216"/>
        <end position="251"/>
    </location>
</feature>
<dbReference type="PROSITE" id="PS00678">
    <property type="entry name" value="WD_REPEATS_1"/>
    <property type="match status" value="1"/>
</dbReference>
<dbReference type="Proteomes" id="UP001150569">
    <property type="component" value="Unassembled WGS sequence"/>
</dbReference>
<dbReference type="InterPro" id="IPR036322">
    <property type="entry name" value="WD40_repeat_dom_sf"/>
</dbReference>
<proteinExistence type="inferred from homology"/>
<keyword evidence="4" id="KW-0805">Transcription regulation</keyword>
<keyword evidence="5" id="KW-0804">Transcription</keyword>